<gene>
    <name evidence="1" type="ORF">ACRE_061870</name>
</gene>
<protein>
    <submittedName>
        <fullName evidence="1">Uncharacterized protein</fullName>
    </submittedName>
</protein>
<dbReference type="InterPro" id="IPR054208">
    <property type="entry name" value="DUF6914"/>
</dbReference>
<sequence>MAWCTLPRILGRGRRSFFNKDRLYVALYARETGECWRRVEERYHWAIIVGPKYEVGEKSHGTRYSAREIMTAPIHNPRQEVPWWEYEEQKIRMGPTLGIMVRVLVGKVRRRDRLVSIIRGVPMRPETQDWSCLSWVEEVLDALREDGTVLGAPAPPWIRIRDTAVQFAQEKEAARRFDSPPGDWGFDRTKVPTFDVLQMRASVE</sequence>
<organism evidence="1 2">
    <name type="scientific">Hapsidospora chrysogenum (strain ATCC 11550 / CBS 779.69 / DSM 880 / IAM 14645 / JCM 23072 / IMI 49137)</name>
    <name type="common">Acremonium chrysogenum</name>
    <dbReference type="NCBI Taxonomy" id="857340"/>
    <lineage>
        <taxon>Eukaryota</taxon>
        <taxon>Fungi</taxon>
        <taxon>Dikarya</taxon>
        <taxon>Ascomycota</taxon>
        <taxon>Pezizomycotina</taxon>
        <taxon>Sordariomycetes</taxon>
        <taxon>Hypocreomycetidae</taxon>
        <taxon>Hypocreales</taxon>
        <taxon>Bionectriaceae</taxon>
        <taxon>Hapsidospora</taxon>
    </lineage>
</organism>
<dbReference type="AlphaFoldDB" id="A0A086T136"/>
<dbReference type="OrthoDB" id="2679825at2759"/>
<evidence type="ECO:0000313" key="1">
    <source>
        <dbReference type="EMBL" id="KFH43068.1"/>
    </source>
</evidence>
<proteinExistence type="predicted"/>
<keyword evidence="2" id="KW-1185">Reference proteome</keyword>
<comment type="caution">
    <text evidence="1">The sequence shown here is derived from an EMBL/GenBank/DDBJ whole genome shotgun (WGS) entry which is preliminary data.</text>
</comment>
<reference evidence="2" key="1">
    <citation type="journal article" date="2014" name="Genome Announc.">
        <title>Genome sequence and annotation of Acremonium chrysogenum, producer of the beta-lactam antibiotic cephalosporin C.</title>
        <authorList>
            <person name="Terfehr D."/>
            <person name="Dahlmann T.A."/>
            <person name="Specht T."/>
            <person name="Zadra I."/>
            <person name="Kuernsteiner H."/>
            <person name="Kueck U."/>
        </authorList>
    </citation>
    <scope>NUCLEOTIDE SEQUENCE [LARGE SCALE GENOMIC DNA]</scope>
    <source>
        <strain evidence="2">ATCC 11550 / CBS 779.69 / DSM 880 / IAM 14645 / JCM 23072 / IMI 49137</strain>
    </source>
</reference>
<dbReference type="Proteomes" id="UP000029964">
    <property type="component" value="Unassembled WGS sequence"/>
</dbReference>
<name>A0A086T136_HAPC1</name>
<accession>A0A086T136</accession>
<evidence type="ECO:0000313" key="2">
    <source>
        <dbReference type="Proteomes" id="UP000029964"/>
    </source>
</evidence>
<dbReference type="EMBL" id="JPKY01000078">
    <property type="protein sequence ID" value="KFH43068.1"/>
    <property type="molecule type" value="Genomic_DNA"/>
</dbReference>
<dbReference type="Pfam" id="PF21858">
    <property type="entry name" value="DUF6914"/>
    <property type="match status" value="1"/>
</dbReference>
<dbReference type="HOGENOM" id="CLU_095770_2_0_1"/>